<dbReference type="RefSeq" id="WP_099438218.1">
    <property type="nucleotide sequence ID" value="NZ_CP024091.1"/>
</dbReference>
<reference evidence="1 2" key="1">
    <citation type="submission" date="2017-10" db="EMBL/GenBank/DDBJ databases">
        <title>Whole genome of Pedobacter ginsengisoli T01R-27 isolated from tomato rhizosphere.</title>
        <authorList>
            <person name="Weon H.-Y."/>
            <person name="Lee S.A."/>
            <person name="Sang M.K."/>
            <person name="Song J."/>
        </authorList>
    </citation>
    <scope>NUCLEOTIDE SEQUENCE [LARGE SCALE GENOMIC DNA]</scope>
    <source>
        <strain evidence="1 2">T01R-27</strain>
    </source>
</reference>
<name>A0A2D1U3V2_9SPHI</name>
<dbReference type="OrthoDB" id="1254477at2"/>
<dbReference type="AlphaFoldDB" id="A0A2D1U3V2"/>
<protein>
    <submittedName>
        <fullName evidence="1">Uncharacterized protein</fullName>
    </submittedName>
</protein>
<accession>A0A2D1U3V2</accession>
<evidence type="ECO:0000313" key="2">
    <source>
        <dbReference type="Proteomes" id="UP000223749"/>
    </source>
</evidence>
<sequence>MGRYDDIDDKQKMWKAENKKFAIYDKEYERIKKVLAAQFGAPTSADTSAKTINSEGSSYLERNTRWETENIHTELNMIFSKTTHRIRMTLYWKK</sequence>
<keyword evidence="2" id="KW-1185">Reference proteome</keyword>
<dbReference type="Proteomes" id="UP000223749">
    <property type="component" value="Chromosome"/>
</dbReference>
<dbReference type="EMBL" id="CP024091">
    <property type="protein sequence ID" value="ATP56276.1"/>
    <property type="molecule type" value="Genomic_DNA"/>
</dbReference>
<gene>
    <name evidence="1" type="ORF">CPT03_07220</name>
</gene>
<proteinExistence type="predicted"/>
<evidence type="ECO:0000313" key="1">
    <source>
        <dbReference type="EMBL" id="ATP56276.1"/>
    </source>
</evidence>
<organism evidence="1 2">
    <name type="scientific">Pedobacter ginsengisoli</name>
    <dbReference type="NCBI Taxonomy" id="363852"/>
    <lineage>
        <taxon>Bacteria</taxon>
        <taxon>Pseudomonadati</taxon>
        <taxon>Bacteroidota</taxon>
        <taxon>Sphingobacteriia</taxon>
        <taxon>Sphingobacteriales</taxon>
        <taxon>Sphingobacteriaceae</taxon>
        <taxon>Pedobacter</taxon>
    </lineage>
</organism>
<dbReference type="KEGG" id="pgs:CPT03_07220"/>